<accession>B8M8U8</accession>
<feature type="repeat" description="ANK" evidence="2">
    <location>
        <begin position="807"/>
        <end position="834"/>
    </location>
</feature>
<dbReference type="Proteomes" id="UP000001745">
    <property type="component" value="Unassembled WGS sequence"/>
</dbReference>
<feature type="region of interest" description="Disordered" evidence="3">
    <location>
        <begin position="901"/>
        <end position="923"/>
    </location>
</feature>
<evidence type="ECO:0000256" key="2">
    <source>
        <dbReference type="PROSITE-ProRule" id="PRU00023"/>
    </source>
</evidence>
<dbReference type="STRING" id="441959.B8M8U8"/>
<dbReference type="OMA" id="SAFQEAW"/>
<dbReference type="InterPro" id="IPR007111">
    <property type="entry name" value="NACHT_NTPase"/>
</dbReference>
<dbReference type="SUPFAM" id="SSF52540">
    <property type="entry name" value="P-loop containing nucleoside triphosphate hydrolases"/>
    <property type="match status" value="1"/>
</dbReference>
<dbReference type="InterPro" id="IPR056884">
    <property type="entry name" value="NPHP3-like_N"/>
</dbReference>
<feature type="domain" description="NACHT" evidence="4">
    <location>
        <begin position="329"/>
        <end position="472"/>
    </location>
</feature>
<dbReference type="InterPro" id="IPR027417">
    <property type="entry name" value="P-loop_NTPase"/>
</dbReference>
<feature type="compositionally biased region" description="Basic and acidic residues" evidence="3">
    <location>
        <begin position="914"/>
        <end position="923"/>
    </location>
</feature>
<evidence type="ECO:0000313" key="6">
    <source>
        <dbReference type="Proteomes" id="UP000001745"/>
    </source>
</evidence>
<evidence type="ECO:0000313" key="5">
    <source>
        <dbReference type="EMBL" id="EED20611.1"/>
    </source>
</evidence>
<feature type="compositionally biased region" description="Polar residues" evidence="3">
    <location>
        <begin position="25"/>
        <end position="34"/>
    </location>
</feature>
<evidence type="ECO:0000259" key="4">
    <source>
        <dbReference type="PROSITE" id="PS50837"/>
    </source>
</evidence>
<dbReference type="InterPro" id="IPR002110">
    <property type="entry name" value="Ankyrin_rpt"/>
</dbReference>
<dbReference type="HOGENOM" id="CLU_324175_0_0_1"/>
<dbReference type="PANTHER" id="PTHR10039:SF16">
    <property type="entry name" value="GPI INOSITOL-DEACYLASE"/>
    <property type="match status" value="1"/>
</dbReference>
<dbReference type="Gene3D" id="3.40.50.300">
    <property type="entry name" value="P-loop containing nucleotide triphosphate hydrolases"/>
    <property type="match status" value="1"/>
</dbReference>
<dbReference type="InParanoid" id="B8M8U8"/>
<dbReference type="EMBL" id="EQ962654">
    <property type="protein sequence ID" value="EED20611.1"/>
    <property type="molecule type" value="Genomic_DNA"/>
</dbReference>
<evidence type="ECO:0000256" key="1">
    <source>
        <dbReference type="ARBA" id="ARBA00022737"/>
    </source>
</evidence>
<reference evidence="6" key="1">
    <citation type="journal article" date="2015" name="Genome Announc.">
        <title>Genome sequence of the AIDS-associated pathogen Penicillium marneffei (ATCC18224) and its near taxonomic relative Talaromyces stipitatus (ATCC10500).</title>
        <authorList>
            <person name="Nierman W.C."/>
            <person name="Fedorova-Abrams N.D."/>
            <person name="Andrianopoulos A."/>
        </authorList>
    </citation>
    <scope>NUCLEOTIDE SEQUENCE [LARGE SCALE GENOMIC DNA]</scope>
    <source>
        <strain evidence="6">ATCC 10500 / CBS 375.48 / QM 6759 / NRRL 1006</strain>
    </source>
</reference>
<gene>
    <name evidence="5" type="ORF">TSTA_038220</name>
</gene>
<feature type="region of interest" description="Disordered" evidence="3">
    <location>
        <begin position="1"/>
        <end position="35"/>
    </location>
</feature>
<dbReference type="Pfam" id="PF24883">
    <property type="entry name" value="NPHP3_N"/>
    <property type="match status" value="1"/>
</dbReference>
<dbReference type="RefSeq" id="XP_002481045.1">
    <property type="nucleotide sequence ID" value="XM_002481000.1"/>
</dbReference>
<proteinExistence type="predicted"/>
<dbReference type="GeneID" id="8102197"/>
<dbReference type="PhylomeDB" id="B8M8U8"/>
<dbReference type="SUPFAM" id="SSF48403">
    <property type="entry name" value="Ankyrin repeat"/>
    <property type="match status" value="1"/>
</dbReference>
<keyword evidence="6" id="KW-1185">Reference proteome</keyword>
<evidence type="ECO:0000256" key="3">
    <source>
        <dbReference type="SAM" id="MobiDB-lite"/>
    </source>
</evidence>
<protein>
    <recommendedName>
        <fullName evidence="4">NACHT domain-containing protein</fullName>
    </recommendedName>
</protein>
<feature type="compositionally biased region" description="Basic residues" evidence="3">
    <location>
        <begin position="1"/>
        <end position="13"/>
    </location>
</feature>
<keyword evidence="1" id="KW-0677">Repeat</keyword>
<organism evidence="5 6">
    <name type="scientific">Talaromyces stipitatus (strain ATCC 10500 / CBS 375.48 / QM 6759 / NRRL 1006)</name>
    <name type="common">Penicillium stipitatum</name>
    <dbReference type="NCBI Taxonomy" id="441959"/>
    <lineage>
        <taxon>Eukaryota</taxon>
        <taxon>Fungi</taxon>
        <taxon>Dikarya</taxon>
        <taxon>Ascomycota</taxon>
        <taxon>Pezizomycotina</taxon>
        <taxon>Eurotiomycetes</taxon>
        <taxon>Eurotiomycetidae</taxon>
        <taxon>Eurotiales</taxon>
        <taxon>Trichocomaceae</taxon>
        <taxon>Talaromyces</taxon>
        <taxon>Talaromyces sect. Talaromyces</taxon>
    </lineage>
</organism>
<dbReference type="PROSITE" id="PS50837">
    <property type="entry name" value="NACHT"/>
    <property type="match status" value="1"/>
</dbReference>
<sequence length="923" mass="106012">MPIIKLFKRRKPKPQNVPTERNEESPGQSLSSSGIGPEQMGIVIAKSTNSAFQEAWGKHWAELDASEKRVWSFQGDYSPLKVQKTIENMDKEHRQQTTSRRIAGPVLRFLRAVETVMAGVTIGIQAYPDVSSIVVGVIRVIINVAVKYFEYYEKLSKMLEGLVDDIEVLDMFTRNNVNSPELHNVRSQLQTLVALYTNILTFCRHARRVFLIKGQERGARGFTVLAKVQWAPFEEQFGEIQSNLSRYTAKLDMVATAITMNTTLAISEDLKKTSPSNAQNERREFLEWICGEKIEEVHNMVRERRIADIGSHIFSNRQYQKWASEEATGPLWIHGEAGTGKSVLVSMVIDELSQENAQKDNTVAYVYIKGEDTALCNSPSRIVSMLIKQVCWKLDKLPVQTLNYYRQCKKDARIPVLNKLVAMFMECVGSLSRIFVIIDALDECEEKSRKPLLDFIRETSQQSNCKVLVASRRERDIFRAFSPMNPLYISRHNSDQKDIAKVVKYRVEKELGHFRPDTQEYIIQQLVKRSGNIFLWVDFQLKDLAQVFESEVKIQLNQLPSDLHDTYVQYLRRINKQPITSKNLAQRCFLWAFHTDYLLSGFEFIDAVSLVNDREKIKYNSSDLTQVTKDLIWVTGLGYLRVRPVHFSFREFLVDSQSELPLDLQSMIPDRETANVRLAIECLQHLLADIPPTNLLDTILPYCGKHFDSHIRRLTTIPEKILEILDRILLDENDKLLKILTWRWVIVIDWPSSFKSPDSLPDIGCIGNPQFIDPRFFLRCTKLDQVPAIQERYARIERIETYPDDYLHIAALTGLEDVVGELIERGVDPNREDAAHMTVLQALPGCDVEISEKIVMMLLEAGADPYKTTPVSSEKEISAYEYAQGRQQADFIQMLDKFKSSKKTERSGYGIDNKMSREETPTL</sequence>
<dbReference type="eggNOG" id="KOG0502">
    <property type="taxonomic scope" value="Eukaryota"/>
</dbReference>
<dbReference type="AlphaFoldDB" id="B8M8U8"/>
<dbReference type="InterPro" id="IPR036770">
    <property type="entry name" value="Ankyrin_rpt-contain_sf"/>
</dbReference>
<dbReference type="OrthoDB" id="7464126at2759"/>
<keyword evidence="2" id="KW-0040">ANK repeat</keyword>
<name>B8M8U8_TALSN</name>
<dbReference type="VEuPathDB" id="FungiDB:TSTA_038220"/>
<dbReference type="Gene3D" id="1.25.40.20">
    <property type="entry name" value="Ankyrin repeat-containing domain"/>
    <property type="match status" value="1"/>
</dbReference>
<dbReference type="Pfam" id="PF00023">
    <property type="entry name" value="Ank"/>
    <property type="match status" value="1"/>
</dbReference>
<dbReference type="PANTHER" id="PTHR10039">
    <property type="entry name" value="AMELOGENIN"/>
    <property type="match status" value="1"/>
</dbReference>
<dbReference type="PROSITE" id="PS50088">
    <property type="entry name" value="ANK_REPEAT"/>
    <property type="match status" value="1"/>
</dbReference>